<dbReference type="FunFam" id="4.10.640.10:FF:000011">
    <property type="entry name" value="28S ribosomal protein S18a, mitochondrial"/>
    <property type="match status" value="1"/>
</dbReference>
<dbReference type="InterPro" id="IPR001648">
    <property type="entry name" value="Ribosomal_bS18"/>
</dbReference>
<evidence type="ECO:0000256" key="8">
    <source>
        <dbReference type="SAM" id="MobiDB-lite"/>
    </source>
</evidence>
<keyword evidence="3" id="KW-0689">Ribosomal protein</keyword>
<evidence type="ECO:0000256" key="7">
    <source>
        <dbReference type="ARBA" id="ARBA00071652"/>
    </source>
</evidence>
<evidence type="ECO:0000256" key="4">
    <source>
        <dbReference type="ARBA" id="ARBA00023128"/>
    </source>
</evidence>
<dbReference type="GO" id="GO:0003735">
    <property type="term" value="F:structural constituent of ribosome"/>
    <property type="evidence" value="ECO:0007669"/>
    <property type="project" value="InterPro"/>
</dbReference>
<evidence type="ECO:0000256" key="2">
    <source>
        <dbReference type="ARBA" id="ARBA00022946"/>
    </source>
</evidence>
<dbReference type="InterPro" id="IPR036870">
    <property type="entry name" value="Ribosomal_bS18_sf"/>
</dbReference>
<keyword evidence="10" id="KW-1185">Reference proteome</keyword>
<dbReference type="Gene3D" id="4.10.640.10">
    <property type="entry name" value="Ribosomal protein S18"/>
    <property type="match status" value="1"/>
</dbReference>
<dbReference type="Proteomes" id="UP000694426">
    <property type="component" value="Unplaced"/>
</dbReference>
<dbReference type="SUPFAM" id="SSF46911">
    <property type="entry name" value="Ribosomal protein S18"/>
    <property type="match status" value="1"/>
</dbReference>
<proteinExistence type="inferred from homology"/>
<reference evidence="9" key="1">
    <citation type="submission" date="2025-08" db="UniProtKB">
        <authorList>
            <consortium name="Ensembl"/>
        </authorList>
    </citation>
    <scope>IDENTIFICATION</scope>
</reference>
<evidence type="ECO:0000256" key="6">
    <source>
        <dbReference type="ARBA" id="ARBA00061060"/>
    </source>
</evidence>
<evidence type="ECO:0000256" key="5">
    <source>
        <dbReference type="ARBA" id="ARBA00023274"/>
    </source>
</evidence>
<evidence type="ECO:0000256" key="3">
    <source>
        <dbReference type="ARBA" id="ARBA00022980"/>
    </source>
</evidence>
<dbReference type="GO" id="GO:0005743">
    <property type="term" value="C:mitochondrial inner membrane"/>
    <property type="evidence" value="ECO:0007669"/>
    <property type="project" value="UniProtKB-ARBA"/>
</dbReference>
<evidence type="ECO:0000313" key="9">
    <source>
        <dbReference type="Ensembl" id="ENSABRP00000023212.1"/>
    </source>
</evidence>
<name>A0A8B9CQ37_9AVES</name>
<dbReference type="Pfam" id="PF01084">
    <property type="entry name" value="Ribosomal_S18"/>
    <property type="match status" value="1"/>
</dbReference>
<dbReference type="GeneTree" id="ENSGT00390000006493"/>
<organism evidence="9 10">
    <name type="scientific">Anser brachyrhynchus</name>
    <name type="common">Pink-footed goose</name>
    <dbReference type="NCBI Taxonomy" id="132585"/>
    <lineage>
        <taxon>Eukaryota</taxon>
        <taxon>Metazoa</taxon>
        <taxon>Chordata</taxon>
        <taxon>Craniata</taxon>
        <taxon>Vertebrata</taxon>
        <taxon>Euteleostomi</taxon>
        <taxon>Archelosauria</taxon>
        <taxon>Archosauria</taxon>
        <taxon>Dinosauria</taxon>
        <taxon>Saurischia</taxon>
        <taxon>Theropoda</taxon>
        <taxon>Coelurosauria</taxon>
        <taxon>Aves</taxon>
        <taxon>Neognathae</taxon>
        <taxon>Galloanserae</taxon>
        <taxon>Anseriformes</taxon>
        <taxon>Anatidae</taxon>
        <taxon>Anserinae</taxon>
        <taxon>Anser</taxon>
    </lineage>
</organism>
<keyword evidence="5" id="KW-0687">Ribonucleoprotein</keyword>
<dbReference type="GO" id="GO:0005763">
    <property type="term" value="C:mitochondrial small ribosomal subunit"/>
    <property type="evidence" value="ECO:0007669"/>
    <property type="project" value="TreeGrafter"/>
</dbReference>
<keyword evidence="2" id="KW-0809">Transit peptide</keyword>
<dbReference type="Ensembl" id="ENSABRT00000032556.1">
    <property type="protein sequence ID" value="ENSABRP00000023212.1"/>
    <property type="gene ID" value="ENSABRG00000019591.1"/>
</dbReference>
<dbReference type="AlphaFoldDB" id="A0A8B9CQ37"/>
<dbReference type="PANTHER" id="PTHR13479">
    <property type="entry name" value="30S RIBOSOMAL PROTEIN S18"/>
    <property type="match status" value="1"/>
</dbReference>
<dbReference type="GO" id="GO:0032543">
    <property type="term" value="P:mitochondrial translation"/>
    <property type="evidence" value="ECO:0007669"/>
    <property type="project" value="TreeGrafter"/>
</dbReference>
<reference evidence="9" key="2">
    <citation type="submission" date="2025-09" db="UniProtKB">
        <authorList>
            <consortium name="Ensembl"/>
        </authorList>
    </citation>
    <scope>IDENTIFICATION</scope>
</reference>
<sequence>MAAPSLLRGGLRRLFAGLWGRGWASPPARALREVVEVTEGNTTTIEGKIIEDAAAPTPPNPSGQCPICRWNLKHKYDYVDVLLLSQFIRSDGGMLPRRTTGLCLEEHKKIAVCVQMAHRAGLLPNHRPRLPEGHTPKKPKLNRTEWPLPFGGQTERLLSPFALCSALGGANPLFMASHSVSMGMSERFMNFALASHGVTRGHGAVAGRAWAAGLGAAGDSCISDLTFCSGDLRSRLLVKGQHCVVVTFPKGLKDVTGSWVTLALSARGFVDTEYMVLSAQLPLHFQLPTGRTEIGTGNIQVNLSSIT</sequence>
<dbReference type="GO" id="GO:0070181">
    <property type="term" value="F:small ribosomal subunit rRNA binding"/>
    <property type="evidence" value="ECO:0007669"/>
    <property type="project" value="TreeGrafter"/>
</dbReference>
<protein>
    <recommendedName>
        <fullName evidence="7">Large ribosomal subunit protein mL66</fullName>
    </recommendedName>
</protein>
<gene>
    <name evidence="9" type="primary">MRPS18A</name>
</gene>
<dbReference type="PANTHER" id="PTHR13479:SF66">
    <property type="entry name" value="LARGE RIBOSOMAL SUBUNIT PROTEIN ML66"/>
    <property type="match status" value="1"/>
</dbReference>
<comment type="similarity">
    <text evidence="6">Belongs to the bacterial ribosomal protein bS18 family. Mitochondrion-specific ribosomal protein mL66 subfamily.</text>
</comment>
<keyword evidence="4" id="KW-0496">Mitochondrion</keyword>
<accession>A0A8B9CQ37</accession>
<evidence type="ECO:0000256" key="1">
    <source>
        <dbReference type="ARBA" id="ARBA00004173"/>
    </source>
</evidence>
<comment type="subcellular location">
    <subcellularLocation>
        <location evidence="1">Mitochondrion</location>
    </subcellularLocation>
</comment>
<feature type="region of interest" description="Disordered" evidence="8">
    <location>
        <begin position="124"/>
        <end position="144"/>
    </location>
</feature>
<evidence type="ECO:0000313" key="10">
    <source>
        <dbReference type="Proteomes" id="UP000694426"/>
    </source>
</evidence>